<dbReference type="GO" id="GO:0042609">
    <property type="term" value="F:CD4 receptor binding"/>
    <property type="evidence" value="ECO:0007669"/>
    <property type="project" value="TreeGrafter"/>
</dbReference>
<dbReference type="AlphaFoldDB" id="A0A4W5JHZ1"/>
<dbReference type="PANTHER" id="PTHR48484">
    <property type="entry name" value="PRO-INTERLEUKIN-16"/>
    <property type="match status" value="1"/>
</dbReference>
<organism evidence="3 4">
    <name type="scientific">Hucho hucho</name>
    <name type="common">huchen</name>
    <dbReference type="NCBI Taxonomy" id="62062"/>
    <lineage>
        <taxon>Eukaryota</taxon>
        <taxon>Metazoa</taxon>
        <taxon>Chordata</taxon>
        <taxon>Craniata</taxon>
        <taxon>Vertebrata</taxon>
        <taxon>Euteleostomi</taxon>
        <taxon>Actinopterygii</taxon>
        <taxon>Neopterygii</taxon>
        <taxon>Teleostei</taxon>
        <taxon>Protacanthopterygii</taxon>
        <taxon>Salmoniformes</taxon>
        <taxon>Salmonidae</taxon>
        <taxon>Salmoninae</taxon>
        <taxon>Hucho</taxon>
    </lineage>
</organism>
<reference evidence="4" key="1">
    <citation type="submission" date="2018-06" db="EMBL/GenBank/DDBJ databases">
        <title>Genome assembly of Danube salmon.</title>
        <authorList>
            <person name="Macqueen D.J."/>
            <person name="Gundappa M.K."/>
        </authorList>
    </citation>
    <scope>NUCLEOTIDE SEQUENCE [LARGE SCALE GENOMIC DNA]</scope>
</reference>
<dbReference type="SMART" id="SM00228">
    <property type="entry name" value="PDZ"/>
    <property type="match status" value="2"/>
</dbReference>
<feature type="compositionally biased region" description="Basic and acidic residues" evidence="1">
    <location>
        <begin position="196"/>
        <end position="213"/>
    </location>
</feature>
<proteinExistence type="predicted"/>
<feature type="region of interest" description="Disordered" evidence="1">
    <location>
        <begin position="190"/>
        <end position="227"/>
    </location>
</feature>
<dbReference type="Pfam" id="PF00595">
    <property type="entry name" value="PDZ"/>
    <property type="match status" value="1"/>
</dbReference>
<feature type="compositionally biased region" description="Acidic residues" evidence="1">
    <location>
        <begin position="332"/>
        <end position="354"/>
    </location>
</feature>
<evidence type="ECO:0000259" key="2">
    <source>
        <dbReference type="PROSITE" id="PS50106"/>
    </source>
</evidence>
<dbReference type="InterPro" id="IPR055287">
    <property type="entry name" value="IL-16-like"/>
</dbReference>
<keyword evidence="4" id="KW-1185">Reference proteome</keyword>
<reference evidence="3" key="3">
    <citation type="submission" date="2025-09" db="UniProtKB">
        <authorList>
            <consortium name="Ensembl"/>
        </authorList>
    </citation>
    <scope>IDENTIFICATION</scope>
</reference>
<feature type="region of interest" description="Disordered" evidence="1">
    <location>
        <begin position="1"/>
        <end position="35"/>
    </location>
</feature>
<feature type="domain" description="PDZ" evidence="2">
    <location>
        <begin position="452"/>
        <end position="523"/>
    </location>
</feature>
<accession>A0A4W5JHZ1</accession>
<sequence>MATGQLRQNGGVRDMIPEDGSDRGGNCGDVGKLAGDRGRTEWRRLNLPKRSKSLDWRGGEASPGEGLRTGLLRFSGNLGGSTLKRAESLESRGAGERKVLSRVKAFNSVGPGEVMSPVGGSGCSLGEAVSPVGLGYVALSLERASGGQSLPTRLRSSPGPGSGTREPAGGSLGSSRGQIIWDRIQKLYGTTGPDKAANRDEDLKDSTRTKGVGERGGVGENAVGSGTFSNLKGKLDISLNGKTTRDTLRDFSIDEPDLPNHTDTSSSQLSNSMNNSNDVLGDSPNLVTSDPAIPVSHSGLGRDSLSLPLTSSSPSSLPLLPTLARWNSEDGGWSDEDTDEGTEKDEDSIYDSDSAESSVTVTSAMSQSHRRSFSLSLAELCNFGEVDYDPQSSSDSEEWPSSRSASRSASLSSDVSALSCVSVLGSDELNRLLDDVKGLGDTTLQNYEDVQVVVLHKDVGVGLGFTMAGGVDQNKPVIVHKVFPAGVAAKEGSIQEGDKVLSINGTALCGSSHWEVLRTLKRARTQGMGVVVLRRGGVTYPRKGGTATDSRGGTQTEPANTGQRVCVRLEKRSRDLGFSLEGGVGSSLGDKPLTIQKLFLGGPVNQVSPGDEVLEIKGMSLVGLRRLEAWTLIRTLPPGPVDVVLHRPHKPQ</sequence>
<dbReference type="PROSITE" id="PS50106">
    <property type="entry name" value="PDZ"/>
    <property type="match status" value="2"/>
</dbReference>
<dbReference type="GO" id="GO:0005125">
    <property type="term" value="F:cytokine activity"/>
    <property type="evidence" value="ECO:0007669"/>
    <property type="project" value="InterPro"/>
</dbReference>
<dbReference type="GeneTree" id="ENSGT00940000156178"/>
<feature type="region of interest" description="Disordered" evidence="1">
    <location>
        <begin position="250"/>
        <end position="295"/>
    </location>
</feature>
<dbReference type="Ensembl" id="ENSHHUT00000004444.1">
    <property type="protein sequence ID" value="ENSHHUP00000004303.1"/>
    <property type="gene ID" value="ENSHHUG00000002657.1"/>
</dbReference>
<feature type="compositionally biased region" description="Low complexity" evidence="1">
    <location>
        <begin position="265"/>
        <end position="277"/>
    </location>
</feature>
<evidence type="ECO:0000256" key="1">
    <source>
        <dbReference type="SAM" id="MobiDB-lite"/>
    </source>
</evidence>
<reference evidence="3" key="2">
    <citation type="submission" date="2025-08" db="UniProtKB">
        <authorList>
            <consortium name="Ensembl"/>
        </authorList>
    </citation>
    <scope>IDENTIFICATION</scope>
</reference>
<dbReference type="SUPFAM" id="SSF50156">
    <property type="entry name" value="PDZ domain-like"/>
    <property type="match status" value="2"/>
</dbReference>
<dbReference type="Proteomes" id="UP000314982">
    <property type="component" value="Unassembled WGS sequence"/>
</dbReference>
<feature type="compositionally biased region" description="Polar residues" evidence="1">
    <location>
        <begin position="547"/>
        <end position="560"/>
    </location>
</feature>
<dbReference type="InterPro" id="IPR001478">
    <property type="entry name" value="PDZ"/>
</dbReference>
<feature type="region of interest" description="Disordered" evidence="1">
    <location>
        <begin position="541"/>
        <end position="560"/>
    </location>
</feature>
<protein>
    <submittedName>
        <fullName evidence="3">Si:dkey-92i15.4</fullName>
    </submittedName>
</protein>
<evidence type="ECO:0000313" key="4">
    <source>
        <dbReference type="Proteomes" id="UP000314982"/>
    </source>
</evidence>
<dbReference type="InterPro" id="IPR036034">
    <property type="entry name" value="PDZ_sf"/>
</dbReference>
<dbReference type="GO" id="GO:0050930">
    <property type="term" value="P:induction of positive chemotaxis"/>
    <property type="evidence" value="ECO:0007669"/>
    <property type="project" value="InterPro"/>
</dbReference>
<dbReference type="PANTHER" id="PTHR48484:SF1">
    <property type="entry name" value="DENTIN SIALOPHOSPHOPROTEIN"/>
    <property type="match status" value="1"/>
</dbReference>
<name>A0A4W5JHZ1_9TELE</name>
<dbReference type="Gene3D" id="2.30.42.10">
    <property type="match status" value="2"/>
</dbReference>
<feature type="region of interest" description="Disordered" evidence="1">
    <location>
        <begin position="147"/>
        <end position="176"/>
    </location>
</feature>
<feature type="domain" description="PDZ" evidence="2">
    <location>
        <begin position="566"/>
        <end position="634"/>
    </location>
</feature>
<evidence type="ECO:0000313" key="3">
    <source>
        <dbReference type="Ensembl" id="ENSHHUP00000004303.1"/>
    </source>
</evidence>
<feature type="region of interest" description="Disordered" evidence="1">
    <location>
        <begin position="327"/>
        <end position="357"/>
    </location>
</feature>
<dbReference type="GO" id="GO:0030595">
    <property type="term" value="P:leukocyte chemotaxis"/>
    <property type="evidence" value="ECO:0007669"/>
    <property type="project" value="TreeGrafter"/>
</dbReference>
<dbReference type="STRING" id="62062.ENSHHUP00000004303"/>